<evidence type="ECO:0000256" key="2">
    <source>
        <dbReference type="SAM" id="SignalP"/>
    </source>
</evidence>
<proteinExistence type="predicted"/>
<protein>
    <submittedName>
        <fullName evidence="3">Uncharacterized protein</fullName>
    </submittedName>
</protein>
<accession>W9SA97</accession>
<evidence type="ECO:0000313" key="3">
    <source>
        <dbReference type="EMBL" id="EXC33020.1"/>
    </source>
</evidence>
<feature type="region of interest" description="Disordered" evidence="1">
    <location>
        <begin position="41"/>
        <end position="60"/>
    </location>
</feature>
<dbReference type="Proteomes" id="UP000030645">
    <property type="component" value="Unassembled WGS sequence"/>
</dbReference>
<reference evidence="4" key="1">
    <citation type="submission" date="2013-01" db="EMBL/GenBank/DDBJ databases">
        <title>Draft Genome Sequence of a Mulberry Tree, Morus notabilis C.K. Schneid.</title>
        <authorList>
            <person name="He N."/>
            <person name="Zhao S."/>
        </authorList>
    </citation>
    <scope>NUCLEOTIDE SEQUENCE</scope>
</reference>
<feature type="chain" id="PRO_5004929022" evidence="2">
    <location>
        <begin position="26"/>
        <end position="76"/>
    </location>
</feature>
<organism evidence="3 4">
    <name type="scientific">Morus notabilis</name>
    <dbReference type="NCBI Taxonomy" id="981085"/>
    <lineage>
        <taxon>Eukaryota</taxon>
        <taxon>Viridiplantae</taxon>
        <taxon>Streptophyta</taxon>
        <taxon>Embryophyta</taxon>
        <taxon>Tracheophyta</taxon>
        <taxon>Spermatophyta</taxon>
        <taxon>Magnoliopsida</taxon>
        <taxon>eudicotyledons</taxon>
        <taxon>Gunneridae</taxon>
        <taxon>Pentapetalae</taxon>
        <taxon>rosids</taxon>
        <taxon>fabids</taxon>
        <taxon>Rosales</taxon>
        <taxon>Moraceae</taxon>
        <taxon>Moreae</taxon>
        <taxon>Morus</taxon>
    </lineage>
</organism>
<dbReference type="AlphaFoldDB" id="W9SA97"/>
<evidence type="ECO:0000313" key="4">
    <source>
        <dbReference type="Proteomes" id="UP000030645"/>
    </source>
</evidence>
<keyword evidence="2" id="KW-0732">Signal</keyword>
<name>W9SA97_9ROSA</name>
<dbReference type="EMBL" id="KE346317">
    <property type="protein sequence ID" value="EXC33020.1"/>
    <property type="molecule type" value="Genomic_DNA"/>
</dbReference>
<feature type="signal peptide" evidence="2">
    <location>
        <begin position="1"/>
        <end position="25"/>
    </location>
</feature>
<keyword evidence="4" id="KW-1185">Reference proteome</keyword>
<sequence length="76" mass="8173">MKFSVMCLAIICMVMLSHHVEVTAGTNKLVDGVVDPCKKPGGPHPGCNPNPNANRGHDAANDYDRGCSANHRCRKD</sequence>
<gene>
    <name evidence="3" type="ORF">L484_014801</name>
</gene>
<evidence type="ECO:0000256" key="1">
    <source>
        <dbReference type="SAM" id="MobiDB-lite"/>
    </source>
</evidence>